<proteinExistence type="predicted"/>
<dbReference type="InterPro" id="IPR018060">
    <property type="entry name" value="HTH_AraC"/>
</dbReference>
<dbReference type="InterPro" id="IPR020449">
    <property type="entry name" value="Tscrpt_reg_AraC-type_HTH"/>
</dbReference>
<dbReference type="Proteomes" id="UP000239197">
    <property type="component" value="Plasmid unnamed1"/>
</dbReference>
<dbReference type="SMART" id="SM00342">
    <property type="entry name" value="HTH_ARAC"/>
    <property type="match status" value="1"/>
</dbReference>
<dbReference type="InterPro" id="IPR014710">
    <property type="entry name" value="RmlC-like_jellyroll"/>
</dbReference>
<dbReference type="InterPro" id="IPR003313">
    <property type="entry name" value="AraC-bd"/>
</dbReference>
<gene>
    <name evidence="7" type="ORF">BV494_21770</name>
</gene>
<keyword evidence="4" id="KW-0804">Transcription</keyword>
<evidence type="ECO:0000313" key="8">
    <source>
        <dbReference type="Proteomes" id="UP000239197"/>
    </source>
</evidence>
<evidence type="ECO:0000256" key="5">
    <source>
        <dbReference type="ARBA" id="ARBA00044978"/>
    </source>
</evidence>
<dbReference type="InterPro" id="IPR011051">
    <property type="entry name" value="RmlC_Cupin_sf"/>
</dbReference>
<dbReference type="PRINTS" id="PR00032">
    <property type="entry name" value="HTHARAC"/>
</dbReference>
<evidence type="ECO:0000256" key="2">
    <source>
        <dbReference type="ARBA" id="ARBA00023125"/>
    </source>
</evidence>
<reference evidence="8" key="1">
    <citation type="submission" date="2017-01" db="EMBL/GenBank/DDBJ databases">
        <title>Genome sequence of Rouxiella sp. ERMR1:05.</title>
        <authorList>
            <person name="Kumar R."/>
            <person name="Singh D."/>
            <person name="Kumar S."/>
        </authorList>
    </citation>
    <scope>NUCLEOTIDE SEQUENCE [LARGE SCALE GENOMIC DNA]</scope>
    <source>
        <strain evidence="8">ERMR1:05</strain>
        <plasmid evidence="8">unnamed1</plasmid>
    </source>
</reference>
<evidence type="ECO:0000256" key="4">
    <source>
        <dbReference type="ARBA" id="ARBA00023163"/>
    </source>
</evidence>
<dbReference type="AlphaFoldDB" id="A0A2L1UX88"/>
<organism evidence="7 8">
    <name type="scientific">Rahnella sikkimica</name>
    <dbReference type="NCBI Taxonomy" id="1805933"/>
    <lineage>
        <taxon>Bacteria</taxon>
        <taxon>Pseudomonadati</taxon>
        <taxon>Pseudomonadota</taxon>
        <taxon>Gammaproteobacteria</taxon>
        <taxon>Enterobacterales</taxon>
        <taxon>Yersiniaceae</taxon>
        <taxon>Rahnella</taxon>
    </lineage>
</organism>
<dbReference type="InterPro" id="IPR018062">
    <property type="entry name" value="HTH_AraC-typ_CS"/>
</dbReference>
<evidence type="ECO:0000256" key="1">
    <source>
        <dbReference type="ARBA" id="ARBA00023015"/>
    </source>
</evidence>
<keyword evidence="8" id="KW-1185">Reference proteome</keyword>
<dbReference type="PANTHER" id="PTHR11019:SF159">
    <property type="entry name" value="TRANSCRIPTIONAL REGULATOR-RELATED"/>
    <property type="match status" value="1"/>
</dbReference>
<protein>
    <recommendedName>
        <fullName evidence="5">Arabinose operon regulatory protein</fullName>
    </recommendedName>
</protein>
<dbReference type="Gene3D" id="2.60.120.10">
    <property type="entry name" value="Jelly Rolls"/>
    <property type="match status" value="1"/>
</dbReference>
<keyword evidence="7" id="KW-0614">Plasmid</keyword>
<dbReference type="PROSITE" id="PS01124">
    <property type="entry name" value="HTH_ARAC_FAMILY_2"/>
    <property type="match status" value="1"/>
</dbReference>
<dbReference type="SUPFAM" id="SSF51182">
    <property type="entry name" value="RmlC-like cupins"/>
    <property type="match status" value="1"/>
</dbReference>
<evidence type="ECO:0000256" key="3">
    <source>
        <dbReference type="ARBA" id="ARBA00023159"/>
    </source>
</evidence>
<keyword evidence="2" id="KW-0238">DNA-binding</keyword>
<dbReference type="InterPro" id="IPR009057">
    <property type="entry name" value="Homeodomain-like_sf"/>
</dbReference>
<dbReference type="Pfam" id="PF02311">
    <property type="entry name" value="AraC_binding"/>
    <property type="match status" value="1"/>
</dbReference>
<name>A0A2L1UX88_9GAMM</name>
<dbReference type="Gene3D" id="1.10.10.60">
    <property type="entry name" value="Homeodomain-like"/>
    <property type="match status" value="2"/>
</dbReference>
<dbReference type="Pfam" id="PF12833">
    <property type="entry name" value="HTH_18"/>
    <property type="match status" value="1"/>
</dbReference>
<dbReference type="GO" id="GO:0003700">
    <property type="term" value="F:DNA-binding transcription factor activity"/>
    <property type="evidence" value="ECO:0007669"/>
    <property type="project" value="InterPro"/>
</dbReference>
<dbReference type="CDD" id="cd06124">
    <property type="entry name" value="cupin_NimR-like_N"/>
    <property type="match status" value="1"/>
</dbReference>
<dbReference type="PROSITE" id="PS00041">
    <property type="entry name" value="HTH_ARAC_FAMILY_1"/>
    <property type="match status" value="1"/>
</dbReference>
<dbReference type="SUPFAM" id="SSF46689">
    <property type="entry name" value="Homeodomain-like"/>
    <property type="match status" value="1"/>
</dbReference>
<keyword evidence="1" id="KW-0805">Transcription regulation</keyword>
<sequence length="263" mass="28983">MQIESYDLDENETLDLVVTRRDYADGELFPRHSHLRGQFAYAACGVITVETDLGNWAVPPLRAIWVPAGVAHAMHMRGPVTMLNTYIRPQASQLLGFPVDCQVFGVSRLVRELLENAVNVPACFPAKERDSYLLGLLLHEIASMPPLSLNAPMPAEPRLARACNAFLSAPSLELGIDGMAELSSMSRRTFTRQFRLHTGISFIEWRQQACLLAAVVKLGNGESITRVAMELGFSSPSAFSTVFKSVLGENPSRYFLQPSISGM</sequence>
<dbReference type="KEGG" id="rox:BV494_21770"/>
<dbReference type="OrthoDB" id="5949386at2"/>
<dbReference type="PANTHER" id="PTHR11019">
    <property type="entry name" value="HTH-TYPE TRANSCRIPTIONAL REGULATOR NIMR"/>
    <property type="match status" value="1"/>
</dbReference>
<geneLocation type="plasmid" evidence="7 8">
    <name>unnamed1</name>
</geneLocation>
<keyword evidence="3" id="KW-0010">Activator</keyword>
<dbReference type="EMBL" id="CP019063">
    <property type="protein sequence ID" value="AVF37563.1"/>
    <property type="molecule type" value="Genomic_DNA"/>
</dbReference>
<evidence type="ECO:0000313" key="7">
    <source>
        <dbReference type="EMBL" id="AVF37563.1"/>
    </source>
</evidence>
<dbReference type="RefSeq" id="WP_104924907.1">
    <property type="nucleotide sequence ID" value="NZ_CP019063.1"/>
</dbReference>
<feature type="domain" description="HTH araC/xylS-type" evidence="6">
    <location>
        <begin position="157"/>
        <end position="257"/>
    </location>
</feature>
<accession>A0A2L1UX88</accession>
<evidence type="ECO:0000259" key="6">
    <source>
        <dbReference type="PROSITE" id="PS01124"/>
    </source>
</evidence>
<dbReference type="GO" id="GO:0043565">
    <property type="term" value="F:sequence-specific DNA binding"/>
    <property type="evidence" value="ECO:0007669"/>
    <property type="project" value="InterPro"/>
</dbReference>